<organism evidence="1 2">
    <name type="scientific">Phyllosticta citrichinensis</name>
    <dbReference type="NCBI Taxonomy" id="1130410"/>
    <lineage>
        <taxon>Eukaryota</taxon>
        <taxon>Fungi</taxon>
        <taxon>Dikarya</taxon>
        <taxon>Ascomycota</taxon>
        <taxon>Pezizomycotina</taxon>
        <taxon>Dothideomycetes</taxon>
        <taxon>Dothideomycetes incertae sedis</taxon>
        <taxon>Botryosphaeriales</taxon>
        <taxon>Phyllostictaceae</taxon>
        <taxon>Phyllosticta</taxon>
    </lineage>
</organism>
<sequence>MSALQCCDGVWARWWRAWNGKEASAVACRLGQVVGSPRCTKRRLRFAAATRLRDRSRRPALALALVSFVFERFANVCPPLQERLEVREQTVAWIVYTQYLLTGVALQLATEARWKRRQGNSGRVLRVCKSKLDVYIYACLQGCATPPARPVREPASQPASRFVLFQPLSARLARDDSIAPRRRGRLRQWRSRSVAV</sequence>
<gene>
    <name evidence="1" type="ORF">IWX90DRAFT_319919</name>
</gene>
<protein>
    <submittedName>
        <fullName evidence="1">Uncharacterized protein</fullName>
    </submittedName>
</protein>
<evidence type="ECO:0000313" key="2">
    <source>
        <dbReference type="Proteomes" id="UP001456524"/>
    </source>
</evidence>
<comment type="caution">
    <text evidence="1">The sequence shown here is derived from an EMBL/GenBank/DDBJ whole genome shotgun (WGS) entry which is preliminary data.</text>
</comment>
<keyword evidence="2" id="KW-1185">Reference proteome</keyword>
<reference evidence="1 2" key="1">
    <citation type="journal article" date="2022" name="G3 (Bethesda)">
        <title>Enemy or ally: a genomic approach to elucidate the lifestyle of Phyllosticta citrichinaensis.</title>
        <authorList>
            <person name="Buijs V.A."/>
            <person name="Groenewald J.Z."/>
            <person name="Haridas S."/>
            <person name="LaButti K.M."/>
            <person name="Lipzen A."/>
            <person name="Martin F.M."/>
            <person name="Barry K."/>
            <person name="Grigoriev I.V."/>
            <person name="Crous P.W."/>
            <person name="Seidl M.F."/>
        </authorList>
    </citation>
    <scope>NUCLEOTIDE SEQUENCE [LARGE SCALE GENOMIC DNA]</scope>
    <source>
        <strain evidence="1 2">CBS 129764</strain>
    </source>
</reference>
<dbReference type="EMBL" id="JBBWUH010000009">
    <property type="protein sequence ID" value="KAK8157291.1"/>
    <property type="molecule type" value="Genomic_DNA"/>
</dbReference>
<proteinExistence type="predicted"/>
<name>A0ABR1XJH7_9PEZI</name>
<accession>A0ABR1XJH7</accession>
<evidence type="ECO:0000313" key="1">
    <source>
        <dbReference type="EMBL" id="KAK8157291.1"/>
    </source>
</evidence>
<dbReference type="Proteomes" id="UP001456524">
    <property type="component" value="Unassembled WGS sequence"/>
</dbReference>